<dbReference type="InterPro" id="IPR011010">
    <property type="entry name" value="DNA_brk_join_enz"/>
</dbReference>
<feature type="domain" description="Tyr recombinase" evidence="10">
    <location>
        <begin position="160"/>
        <end position="332"/>
    </location>
</feature>
<dbReference type="GO" id="GO:0075713">
    <property type="term" value="P:establishment of integrated proviral latency"/>
    <property type="evidence" value="ECO:0007669"/>
    <property type="project" value="UniProtKB-KW"/>
</dbReference>
<name>A0A2H4J1X5_9CAUD</name>
<keyword evidence="8" id="KW-1179">Viral genome integration</keyword>
<evidence type="ECO:0000259" key="10">
    <source>
        <dbReference type="PROSITE" id="PS51898"/>
    </source>
</evidence>
<accession>A0A2H4J1X5</accession>
<dbReference type="PANTHER" id="PTHR30349">
    <property type="entry name" value="PHAGE INTEGRASE-RELATED"/>
    <property type="match status" value="1"/>
</dbReference>
<protein>
    <recommendedName>
        <fullName evidence="2">Integrase</fullName>
    </recommendedName>
</protein>
<dbReference type="EMBL" id="MF417885">
    <property type="protein sequence ID" value="ASN69064.1"/>
    <property type="molecule type" value="Genomic_DNA"/>
</dbReference>
<proteinExistence type="inferred from homology"/>
<dbReference type="InterPro" id="IPR050090">
    <property type="entry name" value="Tyrosine_recombinase_XerCD"/>
</dbReference>
<dbReference type="Pfam" id="PF14659">
    <property type="entry name" value="Phage_int_SAM_3"/>
    <property type="match status" value="1"/>
</dbReference>
<evidence type="ECO:0000256" key="3">
    <source>
        <dbReference type="ARBA" id="ARBA00022679"/>
    </source>
</evidence>
<dbReference type="GO" id="GO:0003677">
    <property type="term" value="F:DNA binding"/>
    <property type="evidence" value="ECO:0007669"/>
    <property type="project" value="UniProtKB-UniRule"/>
</dbReference>
<dbReference type="GO" id="GO:0016787">
    <property type="term" value="F:hydrolase activity"/>
    <property type="evidence" value="ECO:0007669"/>
    <property type="project" value="UniProtKB-KW"/>
</dbReference>
<dbReference type="GO" id="GO:0015074">
    <property type="term" value="P:DNA integration"/>
    <property type="evidence" value="ECO:0007669"/>
    <property type="project" value="UniProtKB-KW"/>
</dbReference>
<dbReference type="GO" id="GO:0016740">
    <property type="term" value="F:transferase activity"/>
    <property type="evidence" value="ECO:0007669"/>
    <property type="project" value="UniProtKB-KW"/>
</dbReference>
<dbReference type="InterPro" id="IPR044068">
    <property type="entry name" value="CB"/>
</dbReference>
<dbReference type="PROSITE" id="PS51900">
    <property type="entry name" value="CB"/>
    <property type="match status" value="1"/>
</dbReference>
<dbReference type="Gene3D" id="1.10.443.10">
    <property type="entry name" value="Intergrase catalytic core"/>
    <property type="match status" value="1"/>
</dbReference>
<dbReference type="InterPro" id="IPR004107">
    <property type="entry name" value="Integrase_SAM-like_N"/>
</dbReference>
<dbReference type="InterPro" id="IPR002104">
    <property type="entry name" value="Integrase_catalytic"/>
</dbReference>
<evidence type="ECO:0000256" key="4">
    <source>
        <dbReference type="ARBA" id="ARBA00022801"/>
    </source>
</evidence>
<evidence type="ECO:0000256" key="2">
    <source>
        <dbReference type="ARBA" id="ARBA00016082"/>
    </source>
</evidence>
<evidence type="ECO:0000256" key="1">
    <source>
        <dbReference type="ARBA" id="ARBA00008857"/>
    </source>
</evidence>
<dbReference type="Pfam" id="PF00589">
    <property type="entry name" value="Phage_integrase"/>
    <property type="match status" value="1"/>
</dbReference>
<evidence type="ECO:0000256" key="6">
    <source>
        <dbReference type="ARBA" id="ARBA00023125"/>
    </source>
</evidence>
<keyword evidence="5" id="KW-0229">DNA integration</keyword>
<evidence type="ECO:0000256" key="7">
    <source>
        <dbReference type="ARBA" id="ARBA00023172"/>
    </source>
</evidence>
<dbReference type="CDD" id="cd01189">
    <property type="entry name" value="INT_ICEBs1_C_like"/>
    <property type="match status" value="1"/>
</dbReference>
<evidence type="ECO:0000259" key="11">
    <source>
        <dbReference type="PROSITE" id="PS51900"/>
    </source>
</evidence>
<organism evidence="12">
    <name type="scientific">uncultured Caudovirales phage</name>
    <dbReference type="NCBI Taxonomy" id="2100421"/>
    <lineage>
        <taxon>Viruses</taxon>
        <taxon>Duplodnaviria</taxon>
        <taxon>Heunggongvirae</taxon>
        <taxon>Uroviricota</taxon>
        <taxon>Caudoviricetes</taxon>
        <taxon>Peduoviridae</taxon>
        <taxon>Maltschvirus</taxon>
        <taxon>Maltschvirus maltsch</taxon>
    </lineage>
</organism>
<sequence length="341" mass="39881">MQTRCYDGKKWQYEFKYEGKRYRQKGFRTKREANSAGLDKLNELKQGIDYEPNLTLYDYFKTWCETFKKSTVTAKTYKSYAAAIEHINNHPIGKKKLKDLSRYHYQDFINEFSKNHSKESIRKLNGYIRTSLDDAVYEGLIAKNPTFKVNYRANNPNKSEYSKYINLKDYEVLKQYLMTKDNASSLVLFIMICTGCRISGALNLKREYINQIKSEIYIDEHKTDSSPRYVSISPKDMNYIIKSIDQLPRTIDGTIFGELTNNAVNKRLKKYCNNLGIKEITSHALRHTHCSYLLAKGISIYYISKRLGHKNISVTTEFYSHLLEETYKEEDAKATQIISAM</sequence>
<dbReference type="GO" id="GO:0006310">
    <property type="term" value="P:DNA recombination"/>
    <property type="evidence" value="ECO:0007669"/>
    <property type="project" value="UniProtKB-KW"/>
</dbReference>
<dbReference type="GO" id="GO:0044826">
    <property type="term" value="P:viral genome integration into host DNA"/>
    <property type="evidence" value="ECO:0007669"/>
    <property type="project" value="UniProtKB-KW"/>
</dbReference>
<evidence type="ECO:0000256" key="9">
    <source>
        <dbReference type="PROSITE-ProRule" id="PRU01248"/>
    </source>
</evidence>
<comment type="similarity">
    <text evidence="1">Belongs to the 'phage' integrase family.</text>
</comment>
<evidence type="ECO:0000256" key="8">
    <source>
        <dbReference type="ARBA" id="ARBA00023195"/>
    </source>
</evidence>
<dbReference type="SUPFAM" id="SSF56349">
    <property type="entry name" value="DNA breaking-rejoining enzymes"/>
    <property type="match status" value="1"/>
</dbReference>
<keyword evidence="4" id="KW-0378">Hydrolase</keyword>
<dbReference type="Gene3D" id="1.10.150.130">
    <property type="match status" value="1"/>
</dbReference>
<dbReference type="InterPro" id="IPR010998">
    <property type="entry name" value="Integrase_recombinase_N"/>
</dbReference>
<feature type="domain" description="Core-binding (CB)" evidence="11">
    <location>
        <begin position="54"/>
        <end position="136"/>
    </location>
</feature>
<dbReference type="PROSITE" id="PS51898">
    <property type="entry name" value="TYR_RECOMBINASE"/>
    <property type="match status" value="1"/>
</dbReference>
<keyword evidence="3" id="KW-0808">Transferase</keyword>
<evidence type="ECO:0000313" key="12">
    <source>
        <dbReference type="EMBL" id="ASN69064.1"/>
    </source>
</evidence>
<keyword evidence="6 9" id="KW-0238">DNA-binding</keyword>
<reference evidence="12" key="1">
    <citation type="submission" date="2017-06" db="EMBL/GenBank/DDBJ databases">
        <title>Novel phages from South African skin metaviromes.</title>
        <authorList>
            <person name="van Zyl L.J."/>
            <person name="Abrahams Y."/>
            <person name="Stander E.A."/>
            <person name="Kirby B.M."/>
            <person name="Clavaud C."/>
            <person name="Farcet C."/>
            <person name="Breton L."/>
            <person name="Trindade M.I."/>
        </authorList>
    </citation>
    <scope>NUCLEOTIDE SEQUENCE</scope>
</reference>
<dbReference type="PANTHER" id="PTHR30349:SF64">
    <property type="entry name" value="PROPHAGE INTEGRASE INTD-RELATED"/>
    <property type="match status" value="1"/>
</dbReference>
<dbReference type="InterPro" id="IPR013762">
    <property type="entry name" value="Integrase-like_cat_sf"/>
</dbReference>
<evidence type="ECO:0000256" key="5">
    <source>
        <dbReference type="ARBA" id="ARBA00022908"/>
    </source>
</evidence>
<keyword evidence="7" id="KW-0233">DNA recombination</keyword>
<keyword evidence="8" id="KW-1160">Virus entry into host cell</keyword>
<gene>
    <name evidence="12" type="ORF">3S9_26</name>
</gene>